<dbReference type="OrthoDB" id="10604802at2759"/>
<protein>
    <submittedName>
        <fullName evidence="1">Uncharacterized protein</fullName>
    </submittedName>
</protein>
<sequence length="143" mass="15799">MIHAKDLDIYAKDKGILDQGHNPVRSYKRSSTPTPIDHLRFQGHLQNISKAMGHVTQRHSAVYELLKKAQVNAMISALCAVAETCNVGLPLHDTFNGNNVLYSKSSPSVVCSVVPLRCMKPYPVTPSRAFHLDLLVKGQLQPL</sequence>
<keyword evidence="2" id="KW-1185">Reference proteome</keyword>
<evidence type="ECO:0000313" key="1">
    <source>
        <dbReference type="EMBL" id="PWN39430.1"/>
    </source>
</evidence>
<dbReference type="EMBL" id="KZ819468">
    <property type="protein sequence ID" value="PWN39430.1"/>
    <property type="molecule type" value="Genomic_DNA"/>
</dbReference>
<evidence type="ECO:0000313" key="2">
    <source>
        <dbReference type="Proteomes" id="UP000245783"/>
    </source>
</evidence>
<dbReference type="Proteomes" id="UP000245783">
    <property type="component" value="Unassembled WGS sequence"/>
</dbReference>
<proteinExistence type="predicted"/>
<dbReference type="InParanoid" id="A0A316VQ21"/>
<organism evidence="1 2">
    <name type="scientific">Ceraceosorus guamensis</name>
    <dbReference type="NCBI Taxonomy" id="1522189"/>
    <lineage>
        <taxon>Eukaryota</taxon>
        <taxon>Fungi</taxon>
        <taxon>Dikarya</taxon>
        <taxon>Basidiomycota</taxon>
        <taxon>Ustilaginomycotina</taxon>
        <taxon>Exobasidiomycetes</taxon>
        <taxon>Ceraceosorales</taxon>
        <taxon>Ceraceosoraceae</taxon>
        <taxon>Ceraceosorus</taxon>
    </lineage>
</organism>
<gene>
    <name evidence="1" type="ORF">IE81DRAFT_350188</name>
</gene>
<reference evidence="1 2" key="1">
    <citation type="journal article" date="2018" name="Mol. Biol. Evol.">
        <title>Broad Genomic Sampling Reveals a Smut Pathogenic Ancestry of the Fungal Clade Ustilaginomycotina.</title>
        <authorList>
            <person name="Kijpornyongpan T."/>
            <person name="Mondo S.J."/>
            <person name="Barry K."/>
            <person name="Sandor L."/>
            <person name="Lee J."/>
            <person name="Lipzen A."/>
            <person name="Pangilinan J."/>
            <person name="LaButti K."/>
            <person name="Hainaut M."/>
            <person name="Henrissat B."/>
            <person name="Grigoriev I.V."/>
            <person name="Spatafora J.W."/>
            <person name="Aime M.C."/>
        </authorList>
    </citation>
    <scope>NUCLEOTIDE SEQUENCE [LARGE SCALE GENOMIC DNA]</scope>
    <source>
        <strain evidence="1 2">MCA 4658</strain>
    </source>
</reference>
<dbReference type="RefSeq" id="XP_025366590.1">
    <property type="nucleotide sequence ID" value="XM_025516488.1"/>
</dbReference>
<dbReference type="GeneID" id="37038358"/>
<name>A0A316VQ21_9BASI</name>
<accession>A0A316VQ21</accession>
<dbReference type="AlphaFoldDB" id="A0A316VQ21"/>